<dbReference type="InterPro" id="IPR001460">
    <property type="entry name" value="PCN-bd_Tpept"/>
</dbReference>
<evidence type="ECO:0000256" key="1">
    <source>
        <dbReference type="ARBA" id="ARBA00004370"/>
    </source>
</evidence>
<keyword evidence="6" id="KW-1185">Reference proteome</keyword>
<reference evidence="6" key="1">
    <citation type="journal article" date="2019" name="Int. J. Syst. Evol. Microbiol.">
        <title>The Global Catalogue of Microorganisms (GCM) 10K type strain sequencing project: providing services to taxonomists for standard genome sequencing and annotation.</title>
        <authorList>
            <consortium name="The Broad Institute Genomics Platform"/>
            <consortium name="The Broad Institute Genome Sequencing Center for Infectious Disease"/>
            <person name="Wu L."/>
            <person name="Ma J."/>
        </authorList>
    </citation>
    <scope>NUCLEOTIDE SEQUENCE [LARGE SCALE GENOMIC DNA]</scope>
    <source>
        <strain evidence="6">JCM 15443</strain>
    </source>
</reference>
<dbReference type="Gene3D" id="3.40.710.10">
    <property type="entry name" value="DD-peptidase/beta-lactamase superfamily"/>
    <property type="match status" value="1"/>
</dbReference>
<dbReference type="SUPFAM" id="SSF56601">
    <property type="entry name" value="beta-lactamase/transpeptidase-like"/>
    <property type="match status" value="1"/>
</dbReference>
<keyword evidence="2" id="KW-0472">Membrane</keyword>
<dbReference type="Proteomes" id="UP000661918">
    <property type="component" value="Unassembled WGS sequence"/>
</dbReference>
<evidence type="ECO:0000313" key="5">
    <source>
        <dbReference type="EMBL" id="GGM01891.1"/>
    </source>
</evidence>
<feature type="domain" description="Penicillin-binding protein transpeptidase" evidence="3">
    <location>
        <begin position="120"/>
        <end position="417"/>
    </location>
</feature>
<dbReference type="InterPro" id="IPR012338">
    <property type="entry name" value="Beta-lactam/transpept-like"/>
</dbReference>
<dbReference type="InterPro" id="IPR036138">
    <property type="entry name" value="PBP_dimer_sf"/>
</dbReference>
<dbReference type="Pfam" id="PF00905">
    <property type="entry name" value="Transpeptidase"/>
    <property type="match status" value="1"/>
</dbReference>
<dbReference type="Gene3D" id="3.30.450.330">
    <property type="match status" value="1"/>
</dbReference>
<evidence type="ECO:0000313" key="6">
    <source>
        <dbReference type="Proteomes" id="UP000661918"/>
    </source>
</evidence>
<dbReference type="EMBL" id="BMOM01000004">
    <property type="protein sequence ID" value="GGM01891.1"/>
    <property type="molecule type" value="Genomic_DNA"/>
</dbReference>
<dbReference type="PANTHER" id="PTHR30627">
    <property type="entry name" value="PEPTIDOGLYCAN D,D-TRANSPEPTIDASE"/>
    <property type="match status" value="1"/>
</dbReference>
<dbReference type="InterPro" id="IPR054120">
    <property type="entry name" value="PBPA_dimer"/>
</dbReference>
<dbReference type="SUPFAM" id="SSF56519">
    <property type="entry name" value="Penicillin binding protein dimerisation domain"/>
    <property type="match status" value="1"/>
</dbReference>
<comment type="caution">
    <text evidence="5">The sequence shown here is derived from an EMBL/GenBank/DDBJ whole genome shotgun (WGS) entry which is preliminary data.</text>
</comment>
<dbReference type="Gene3D" id="3.90.1310.10">
    <property type="entry name" value="Penicillin-binding protein 2a (Domain 2)"/>
    <property type="match status" value="1"/>
</dbReference>
<accession>A0ABQ2GL63</accession>
<sequence>MQVLATLLLLTLVWAYAQLEWGVPQTVKRNLVQARGSIMAADGKVLARSVDGKRVYPQGTLAGQVVGMMGTSNGLEGLEYAYNRVLESGEDVHLTLDTFMQAAAESALARAVPAHEAVYGSVVILEARTGRVLAAASYPRFDPNKWREYSQDDRRNRPFLDVFEPGSTVKGLVVAAALNEGLTTPTARYDTPMRRHVGGRWGSVINDAVQHPLTLTTQQVLRYSSNVGMSHIVEQFEPEKMRNYLLDYGFGADVDLPVVSTATGRLQPLRNWDDLVRVTNAFGQGMSSTTLQLAAAYNTLANDGRYLPPRLVEGAAGSTQRREVLRPEVARTVRKMLQEVVEEGIPTQAGVKGYALGGKTGTSQVVVDGRYSSTVYDSVFAGFFPANAPRVTVAVMVHGAKIGWHGSMLAAPIFQEVSSEILSNWAAVPQPEAAPESPAK</sequence>
<proteinExistence type="predicted"/>
<name>A0ABQ2GL63_9DEIO</name>
<comment type="subcellular location">
    <subcellularLocation>
        <location evidence="1">Membrane</location>
    </subcellularLocation>
</comment>
<organism evidence="5 6">
    <name type="scientific">Deinococcus aerophilus</name>
    <dbReference type="NCBI Taxonomy" id="522488"/>
    <lineage>
        <taxon>Bacteria</taxon>
        <taxon>Thermotogati</taxon>
        <taxon>Deinococcota</taxon>
        <taxon>Deinococci</taxon>
        <taxon>Deinococcales</taxon>
        <taxon>Deinococcaceae</taxon>
        <taxon>Deinococcus</taxon>
    </lineage>
</organism>
<dbReference type="InterPro" id="IPR050515">
    <property type="entry name" value="Beta-lactam/transpept"/>
</dbReference>
<gene>
    <name evidence="5" type="ORF">GCM10010841_07900</name>
</gene>
<evidence type="ECO:0000259" key="3">
    <source>
        <dbReference type="Pfam" id="PF00905"/>
    </source>
</evidence>
<feature type="domain" description="Penicillin binding protein A dimerisation" evidence="4">
    <location>
        <begin position="35"/>
        <end position="104"/>
    </location>
</feature>
<evidence type="ECO:0000259" key="4">
    <source>
        <dbReference type="Pfam" id="PF21922"/>
    </source>
</evidence>
<protein>
    <submittedName>
        <fullName evidence="5">Penicillin-binding protein 2</fullName>
    </submittedName>
</protein>
<evidence type="ECO:0000256" key="2">
    <source>
        <dbReference type="ARBA" id="ARBA00023136"/>
    </source>
</evidence>
<dbReference type="Pfam" id="PF21922">
    <property type="entry name" value="PBP_dimer_2"/>
    <property type="match status" value="1"/>
</dbReference>
<dbReference type="PANTHER" id="PTHR30627:SF1">
    <property type="entry name" value="PEPTIDOGLYCAN D,D-TRANSPEPTIDASE FTSI"/>
    <property type="match status" value="1"/>
</dbReference>